<feature type="binding site" evidence="9">
    <location>
        <position position="175"/>
    </location>
    <ligand>
        <name>Mg(2+)</name>
        <dbReference type="ChEBI" id="CHEBI:18420"/>
        <note>catalytic</note>
    </ligand>
</feature>
<feature type="domain" description="DNA/RNA non-specific endonuclease/pyrophosphatase/phosphodiesterase" evidence="12">
    <location>
        <begin position="77"/>
        <end position="287"/>
    </location>
</feature>
<dbReference type="GO" id="GO:0000014">
    <property type="term" value="F:single-stranded DNA endodeoxyribonuclease activity"/>
    <property type="evidence" value="ECO:0007669"/>
    <property type="project" value="TreeGrafter"/>
</dbReference>
<dbReference type="EMBL" id="NCKV01014903">
    <property type="protein sequence ID" value="RWS20888.1"/>
    <property type="molecule type" value="Genomic_DNA"/>
</dbReference>
<keyword evidence="5 10" id="KW-0255">Endonuclease</keyword>
<dbReference type="GO" id="GO:0006309">
    <property type="term" value="P:apoptotic DNA fragmentation"/>
    <property type="evidence" value="ECO:0007669"/>
    <property type="project" value="TreeGrafter"/>
</dbReference>
<dbReference type="OrthoDB" id="5418055at2759"/>
<evidence type="ECO:0000256" key="7">
    <source>
        <dbReference type="ARBA" id="ARBA00022842"/>
    </source>
</evidence>
<evidence type="ECO:0000256" key="4">
    <source>
        <dbReference type="ARBA" id="ARBA00022723"/>
    </source>
</evidence>
<evidence type="ECO:0000256" key="9">
    <source>
        <dbReference type="PIRSR" id="PIRSR640255-2"/>
    </source>
</evidence>
<evidence type="ECO:0000256" key="1">
    <source>
        <dbReference type="ARBA" id="ARBA00001946"/>
    </source>
</evidence>
<dbReference type="EC" id="3.1.30.-" evidence="10"/>
<dbReference type="PANTHER" id="PTHR13966:SF5">
    <property type="entry name" value="ENDONUCLEASE G, MITOCHONDRIAL"/>
    <property type="match status" value="1"/>
</dbReference>
<evidence type="ECO:0000256" key="2">
    <source>
        <dbReference type="ARBA" id="ARBA00010052"/>
    </source>
</evidence>
<feature type="active site" description="Proton acceptor" evidence="8">
    <location>
        <position position="143"/>
    </location>
</feature>
<dbReference type="CDD" id="cd00091">
    <property type="entry name" value="NUC"/>
    <property type="match status" value="1"/>
</dbReference>
<dbReference type="PROSITE" id="PS01070">
    <property type="entry name" value="NUCLEASE_NON_SPEC"/>
    <property type="match status" value="1"/>
</dbReference>
<dbReference type="InterPro" id="IPR040255">
    <property type="entry name" value="Non-specific_endonuclease"/>
</dbReference>
<dbReference type="PANTHER" id="PTHR13966">
    <property type="entry name" value="ENDONUCLEASE RELATED"/>
    <property type="match status" value="1"/>
</dbReference>
<dbReference type="InterPro" id="IPR018524">
    <property type="entry name" value="DNA/RNA_endonuclease_AS"/>
</dbReference>
<keyword evidence="6 10" id="KW-0378">Hydrolase</keyword>
<evidence type="ECO:0000259" key="12">
    <source>
        <dbReference type="SMART" id="SM00892"/>
    </source>
</evidence>
<dbReference type="VEuPathDB" id="VectorBase:LDEU011152"/>
<name>A0A443S034_9ACAR</name>
<dbReference type="SMART" id="SM00892">
    <property type="entry name" value="Endonuclease_NS"/>
    <property type="match status" value="1"/>
</dbReference>
<dbReference type="InterPro" id="IPR044929">
    <property type="entry name" value="DNA/RNA_non-sp_Endonuclease_sf"/>
</dbReference>
<dbReference type="SMART" id="SM00477">
    <property type="entry name" value="NUC"/>
    <property type="match status" value="1"/>
</dbReference>
<accession>A0A443S034</accession>
<reference evidence="13 14" key="1">
    <citation type="journal article" date="2018" name="Gigascience">
        <title>Genomes of trombidid mites reveal novel predicted allergens and laterally-transferred genes associated with secondary metabolism.</title>
        <authorList>
            <person name="Dong X."/>
            <person name="Chaisiri K."/>
            <person name="Xia D."/>
            <person name="Armstrong S.D."/>
            <person name="Fang Y."/>
            <person name="Donnelly M.J."/>
            <person name="Kadowaki T."/>
            <person name="McGarry J.W."/>
            <person name="Darby A.C."/>
            <person name="Makepeace B.L."/>
        </authorList>
    </citation>
    <scope>NUCLEOTIDE SEQUENCE [LARGE SCALE GENOMIC DNA]</scope>
    <source>
        <strain evidence="13">UoL-UT</strain>
    </source>
</reference>
<evidence type="ECO:0000256" key="10">
    <source>
        <dbReference type="RuleBase" id="RU366055"/>
    </source>
</evidence>
<keyword evidence="4 9" id="KW-0479">Metal-binding</keyword>
<organism evidence="13 14">
    <name type="scientific">Leptotrombidium deliense</name>
    <dbReference type="NCBI Taxonomy" id="299467"/>
    <lineage>
        <taxon>Eukaryota</taxon>
        <taxon>Metazoa</taxon>
        <taxon>Ecdysozoa</taxon>
        <taxon>Arthropoda</taxon>
        <taxon>Chelicerata</taxon>
        <taxon>Arachnida</taxon>
        <taxon>Acari</taxon>
        <taxon>Acariformes</taxon>
        <taxon>Trombidiformes</taxon>
        <taxon>Prostigmata</taxon>
        <taxon>Anystina</taxon>
        <taxon>Parasitengona</taxon>
        <taxon>Trombiculoidea</taxon>
        <taxon>Trombiculidae</taxon>
        <taxon>Leptotrombidium</taxon>
    </lineage>
</organism>
<dbReference type="GO" id="GO:0005743">
    <property type="term" value="C:mitochondrial inner membrane"/>
    <property type="evidence" value="ECO:0007669"/>
    <property type="project" value="TreeGrafter"/>
</dbReference>
<evidence type="ECO:0000313" key="13">
    <source>
        <dbReference type="EMBL" id="RWS20888.1"/>
    </source>
</evidence>
<dbReference type="STRING" id="299467.A0A443S034"/>
<protein>
    <recommendedName>
        <fullName evidence="10">Endonuclease</fullName>
        <ecNumber evidence="10">3.1.30.-</ecNumber>
    </recommendedName>
</protein>
<dbReference type="InterPro" id="IPR044925">
    <property type="entry name" value="His-Me_finger_sf"/>
</dbReference>
<sequence>MNAFRLLRSIRAPGVACAFGVLTGVAVENYRNKWWKVDAAVSIIGPQGSQDLIRSDYTPNTEKIMQHGFPTTDNIRSFQSFVLSYDRRTRNALWVYEHLTPDSLQHTKNVDRSNCEFFEDTSIHPFFRSLNADYFKSGYDRGHLAPAGNNRSSKELVAQTFVLSNISPQVGKGFNRDAWNRLEQYVRYRGRKSVNTWVCTGPLFLPFPENGKKYVRYEVIGKNHVAVPTHFFKVLLVESEPNVYELECYVMQNKPLDDNVPLQAYQVPLDSIERAAGFLIFEKVPRNVFKQINGMNPHLKKFTNLPPPKYLPKQ</sequence>
<dbReference type="GO" id="GO:0003676">
    <property type="term" value="F:nucleic acid binding"/>
    <property type="evidence" value="ECO:0007669"/>
    <property type="project" value="InterPro"/>
</dbReference>
<keyword evidence="7" id="KW-0460">Magnesium</keyword>
<evidence type="ECO:0000256" key="8">
    <source>
        <dbReference type="PIRSR" id="PIRSR640255-1"/>
    </source>
</evidence>
<comment type="caution">
    <text evidence="13">The sequence shown here is derived from an EMBL/GenBank/DDBJ whole genome shotgun (WGS) entry which is preliminary data.</text>
</comment>
<dbReference type="Pfam" id="PF01223">
    <property type="entry name" value="Endonuclease_NS"/>
    <property type="match status" value="1"/>
</dbReference>
<comment type="similarity">
    <text evidence="2 10">Belongs to the DNA/RNA non-specific endonuclease family.</text>
</comment>
<evidence type="ECO:0000313" key="14">
    <source>
        <dbReference type="Proteomes" id="UP000288716"/>
    </source>
</evidence>
<evidence type="ECO:0000256" key="5">
    <source>
        <dbReference type="ARBA" id="ARBA00022759"/>
    </source>
</evidence>
<comment type="cofactor">
    <cofactor evidence="1 10">
        <name>Mg(2+)</name>
        <dbReference type="ChEBI" id="CHEBI:18420"/>
    </cofactor>
</comment>
<dbReference type="InterPro" id="IPR001604">
    <property type="entry name" value="Endo_G_ENPP1-like_dom"/>
</dbReference>
<evidence type="ECO:0000256" key="3">
    <source>
        <dbReference type="ARBA" id="ARBA00022722"/>
    </source>
</evidence>
<dbReference type="InterPro" id="IPR020821">
    <property type="entry name" value="ENPP1-3/EXOG-like_nuc-like"/>
</dbReference>
<evidence type="ECO:0000259" key="11">
    <source>
        <dbReference type="SMART" id="SM00477"/>
    </source>
</evidence>
<dbReference type="SUPFAM" id="SSF54060">
    <property type="entry name" value="His-Me finger endonucleases"/>
    <property type="match status" value="1"/>
</dbReference>
<keyword evidence="14" id="KW-1185">Reference proteome</keyword>
<evidence type="ECO:0000256" key="6">
    <source>
        <dbReference type="ARBA" id="ARBA00022801"/>
    </source>
</evidence>
<dbReference type="GO" id="GO:0004521">
    <property type="term" value="F:RNA endonuclease activity"/>
    <property type="evidence" value="ECO:0007669"/>
    <property type="project" value="TreeGrafter"/>
</dbReference>
<gene>
    <name evidence="13" type="ORF">B4U80_04995</name>
</gene>
<dbReference type="GO" id="GO:0005634">
    <property type="term" value="C:nucleus"/>
    <property type="evidence" value="ECO:0007669"/>
    <property type="project" value="TreeGrafter"/>
</dbReference>
<keyword evidence="3 10" id="KW-0540">Nuclease</keyword>
<dbReference type="Proteomes" id="UP000288716">
    <property type="component" value="Unassembled WGS sequence"/>
</dbReference>
<dbReference type="GO" id="GO:0046872">
    <property type="term" value="F:metal ion binding"/>
    <property type="evidence" value="ECO:0007669"/>
    <property type="project" value="UniProtKB-KW"/>
</dbReference>
<dbReference type="Gene3D" id="3.40.570.10">
    <property type="entry name" value="Extracellular Endonuclease, subunit A"/>
    <property type="match status" value="1"/>
</dbReference>
<proteinExistence type="inferred from homology"/>
<dbReference type="AlphaFoldDB" id="A0A443S034"/>
<feature type="domain" description="ENPP1-3/EXOG-like endonuclease/phosphodiesterase" evidence="11">
    <location>
        <begin position="78"/>
        <end position="287"/>
    </location>
</feature>